<organism evidence="2 3">
    <name type="scientific">Fistulina hepatica ATCC 64428</name>
    <dbReference type="NCBI Taxonomy" id="1128425"/>
    <lineage>
        <taxon>Eukaryota</taxon>
        <taxon>Fungi</taxon>
        <taxon>Dikarya</taxon>
        <taxon>Basidiomycota</taxon>
        <taxon>Agaricomycotina</taxon>
        <taxon>Agaricomycetes</taxon>
        <taxon>Agaricomycetidae</taxon>
        <taxon>Agaricales</taxon>
        <taxon>Fistulinaceae</taxon>
        <taxon>Fistulina</taxon>
    </lineage>
</organism>
<feature type="transmembrane region" description="Helical" evidence="1">
    <location>
        <begin position="205"/>
        <end position="226"/>
    </location>
</feature>
<protein>
    <recommendedName>
        <fullName evidence="4">Wax synthase domain-containing protein</fullName>
    </recommendedName>
</protein>
<dbReference type="OrthoDB" id="1077582at2759"/>
<proteinExistence type="predicted"/>
<feature type="transmembrane region" description="Helical" evidence="1">
    <location>
        <begin position="124"/>
        <end position="145"/>
    </location>
</feature>
<accession>A0A0D7AAR0</accession>
<keyword evidence="1" id="KW-1133">Transmembrane helix</keyword>
<gene>
    <name evidence="2" type="ORF">FISHEDRAFT_74010</name>
</gene>
<dbReference type="AlphaFoldDB" id="A0A0D7AAR0"/>
<feature type="transmembrane region" description="Helical" evidence="1">
    <location>
        <begin position="94"/>
        <end position="112"/>
    </location>
</feature>
<feature type="transmembrane region" description="Helical" evidence="1">
    <location>
        <begin position="246"/>
        <end position="264"/>
    </location>
</feature>
<keyword evidence="1" id="KW-0472">Membrane</keyword>
<evidence type="ECO:0000256" key="1">
    <source>
        <dbReference type="SAM" id="Phobius"/>
    </source>
</evidence>
<dbReference type="EMBL" id="KN881857">
    <property type="protein sequence ID" value="KIY48092.1"/>
    <property type="molecule type" value="Genomic_DNA"/>
</dbReference>
<evidence type="ECO:0008006" key="4">
    <source>
        <dbReference type="Google" id="ProtNLM"/>
    </source>
</evidence>
<feature type="transmembrane region" description="Helical" evidence="1">
    <location>
        <begin position="357"/>
        <end position="376"/>
    </location>
</feature>
<dbReference type="Proteomes" id="UP000054144">
    <property type="component" value="Unassembled WGS sequence"/>
</dbReference>
<evidence type="ECO:0000313" key="3">
    <source>
        <dbReference type="Proteomes" id="UP000054144"/>
    </source>
</evidence>
<keyword evidence="1" id="KW-0812">Transmembrane</keyword>
<sequence length="446" mass="49676">MSPTYLMPSPGYMQRMGKRSAHPNMQIRIEPLRSLPGSATPLPLGSFAPFALGSPAFVQPMIGTPPGSPGMIQPMSPGILLPVSPRRMFPRSRVWRLAFIPLTTAAVTFAYRGFIGIRETHTDIYPGFLVGSADYLLNIVGRCVIWSFQREPCRKIGHEPPVYLTSRTLRNSLDLACNRRGIGWDWGSKLPVPPEMRDVLNRARFLAVTVLQVVLWAVLCDTAHYALQMQGPDTIGSVGGGTIYDMSLPFLLRYLRAVYIYYSAGRGNYQNCLADRVRRPNYRSNWPLPRRPAELATGGRCAMGCFVGKRLLETMARVVAVPHRPQWQRFGTIVGGFSVSAALHLLSFIALGREMDYRPAAFFLMMGVGVLLERLLKQLGSVRRLSKTLFGRMLGWIWASSWTVARGGLLIDPYVQSGVYGGGMSYTDTRRPIALVIRLIQAVVQR</sequence>
<feature type="transmembrane region" description="Helical" evidence="1">
    <location>
        <begin position="330"/>
        <end position="351"/>
    </location>
</feature>
<keyword evidence="3" id="KW-1185">Reference proteome</keyword>
<evidence type="ECO:0000313" key="2">
    <source>
        <dbReference type="EMBL" id="KIY48092.1"/>
    </source>
</evidence>
<reference evidence="2 3" key="1">
    <citation type="journal article" date="2015" name="Fungal Genet. Biol.">
        <title>Evolution of novel wood decay mechanisms in Agaricales revealed by the genome sequences of Fistulina hepatica and Cylindrobasidium torrendii.</title>
        <authorList>
            <person name="Floudas D."/>
            <person name="Held B.W."/>
            <person name="Riley R."/>
            <person name="Nagy L.G."/>
            <person name="Koehler G."/>
            <person name="Ransdell A.S."/>
            <person name="Younus H."/>
            <person name="Chow J."/>
            <person name="Chiniquy J."/>
            <person name="Lipzen A."/>
            <person name="Tritt A."/>
            <person name="Sun H."/>
            <person name="Haridas S."/>
            <person name="LaButti K."/>
            <person name="Ohm R.A."/>
            <person name="Kues U."/>
            <person name="Blanchette R.A."/>
            <person name="Grigoriev I.V."/>
            <person name="Minto R.E."/>
            <person name="Hibbett D.S."/>
        </authorList>
    </citation>
    <scope>NUCLEOTIDE SEQUENCE [LARGE SCALE GENOMIC DNA]</scope>
    <source>
        <strain evidence="2 3">ATCC 64428</strain>
    </source>
</reference>
<name>A0A0D7AAR0_9AGAR</name>